<proteinExistence type="inferred from homology"/>
<gene>
    <name evidence="3" type="ORF">KHY36_12505</name>
</gene>
<sequence>MEKIISGETSRQAAAKSVGVSVTAVRQWLRIYEAEGPDGLAPRTTSRHLTAEEKQAAVAAYLAGEGSLFDICKKYGIRSTQNLQKMVETVQAGGTLRGYHGASRHKGTAYTTAADREKIVRECLQNGCDYGVAALKYNVDYKALVRWVGQYRAGGAAALHDARHSSEGTSRAKGRERTVPPMQRLVIVLDCLENEKNYGAMAQKYAVAYHQVYRWVQRYLCDGWRGMNDKRGPTDTPAPAERWATEADAEAWVKNCPGVPKPLPGMLRRAGCSWCVIAKILFDLARM</sequence>
<protein>
    <submittedName>
        <fullName evidence="3">Helix-turn-helix domain-containing protein</fullName>
    </submittedName>
</protein>
<comment type="similarity">
    <text evidence="1">Belongs to the IS150/IS1296 orfA family.</text>
</comment>
<dbReference type="Proteomes" id="UP000759273">
    <property type="component" value="Unassembled WGS sequence"/>
</dbReference>
<accession>A0A943HIS1</accession>
<dbReference type="Pfam" id="PF13518">
    <property type="entry name" value="HTH_28"/>
    <property type="match status" value="3"/>
</dbReference>
<dbReference type="PANTHER" id="PTHR33795:SF1">
    <property type="entry name" value="INSERTION ELEMENT IS150 PROTEIN INSJ"/>
    <property type="match status" value="1"/>
</dbReference>
<feature type="domain" description="Insertion element IS150 protein InsJ-like helix-turn-helix" evidence="2">
    <location>
        <begin position="3"/>
        <end position="43"/>
    </location>
</feature>
<evidence type="ECO:0000313" key="4">
    <source>
        <dbReference type="Proteomes" id="UP000759273"/>
    </source>
</evidence>
<evidence type="ECO:0000313" key="3">
    <source>
        <dbReference type="EMBL" id="MBS5333333.1"/>
    </source>
</evidence>
<dbReference type="InterPro" id="IPR055247">
    <property type="entry name" value="InsJ-like_HTH"/>
</dbReference>
<dbReference type="PANTHER" id="PTHR33795">
    <property type="entry name" value="INSERTION ELEMENT IS150 PROTEIN INSJ"/>
    <property type="match status" value="1"/>
</dbReference>
<feature type="domain" description="Insertion element IS150 protein InsJ-like helix-turn-helix" evidence="2">
    <location>
        <begin position="116"/>
        <end position="164"/>
    </location>
</feature>
<evidence type="ECO:0000256" key="1">
    <source>
        <dbReference type="ARBA" id="ARBA00038232"/>
    </source>
</evidence>
<dbReference type="AlphaFoldDB" id="A0A943HIS1"/>
<dbReference type="InterPro" id="IPR010921">
    <property type="entry name" value="Trp_repressor/repl_initiator"/>
</dbReference>
<dbReference type="GO" id="GO:0043565">
    <property type="term" value="F:sequence-specific DNA binding"/>
    <property type="evidence" value="ECO:0007669"/>
    <property type="project" value="InterPro"/>
</dbReference>
<dbReference type="InterPro" id="IPR052057">
    <property type="entry name" value="IS150/IS1296_orfA-like"/>
</dbReference>
<comment type="caution">
    <text evidence="3">The sequence shown here is derived from an EMBL/GenBank/DDBJ whole genome shotgun (WGS) entry which is preliminary data.</text>
</comment>
<reference evidence="3" key="1">
    <citation type="submission" date="2021-02" db="EMBL/GenBank/DDBJ databases">
        <title>Infant gut strain persistence is associated with maternal origin, phylogeny, and functional potential including surface adhesion and iron acquisition.</title>
        <authorList>
            <person name="Lou Y.C."/>
        </authorList>
    </citation>
    <scope>NUCLEOTIDE SEQUENCE</scope>
    <source>
        <strain evidence="3">L3_101_000M1_dasL3_101_000M1_concoct_87</strain>
    </source>
</reference>
<name>A0A943HIS1_9FIRM</name>
<dbReference type="EMBL" id="JAGZGG010000038">
    <property type="protein sequence ID" value="MBS5333333.1"/>
    <property type="molecule type" value="Genomic_DNA"/>
</dbReference>
<evidence type="ECO:0000259" key="2">
    <source>
        <dbReference type="Pfam" id="PF13518"/>
    </source>
</evidence>
<dbReference type="SUPFAM" id="SSF48295">
    <property type="entry name" value="TrpR-like"/>
    <property type="match status" value="4"/>
</dbReference>
<feature type="domain" description="Insertion element IS150 protein InsJ-like helix-turn-helix" evidence="2">
    <location>
        <begin position="183"/>
        <end position="232"/>
    </location>
</feature>
<organism evidence="3 4">
    <name type="scientific">Subdoligranulum variabile</name>
    <dbReference type="NCBI Taxonomy" id="214851"/>
    <lineage>
        <taxon>Bacteria</taxon>
        <taxon>Bacillati</taxon>
        <taxon>Bacillota</taxon>
        <taxon>Clostridia</taxon>
        <taxon>Eubacteriales</taxon>
        <taxon>Oscillospiraceae</taxon>
        <taxon>Subdoligranulum</taxon>
    </lineage>
</organism>